<organism evidence="1 2">
    <name type="scientific">Varroa destructor</name>
    <name type="common">Honeybee mite</name>
    <dbReference type="NCBI Taxonomy" id="109461"/>
    <lineage>
        <taxon>Eukaryota</taxon>
        <taxon>Metazoa</taxon>
        <taxon>Ecdysozoa</taxon>
        <taxon>Arthropoda</taxon>
        <taxon>Chelicerata</taxon>
        <taxon>Arachnida</taxon>
        <taxon>Acari</taxon>
        <taxon>Parasitiformes</taxon>
        <taxon>Mesostigmata</taxon>
        <taxon>Gamasina</taxon>
        <taxon>Dermanyssoidea</taxon>
        <taxon>Varroidae</taxon>
        <taxon>Varroa</taxon>
    </lineage>
</organism>
<sequence>MISLESGPPERPGPKTIFLRDLPPELNPGCRVPLTPLGALSHRLSSCDACGVFTPKRILSSCGHTFCFGCCMAVENADGIDLRCYSCKEICCGSVTEMNERVLRTLKFACRCGLEGNLAEIKDHLWKGEVEHEDINRTVGAGLPVPPVPRTISTASSGPTSENKGFFWMQVLDLSTQCQKTGMAQRSDSGQEWKASGYVFELLAQVQPGSDKDLYVALMIRLPVNKPSAFAWPVKKKLIVSIHSTEGKPVSKKEVLTFENGKVISDVFLAPSSTKYYVIDRLSRIKELENASAISRDGFVCFSVDVQPILH</sequence>
<evidence type="ECO:0000313" key="2">
    <source>
        <dbReference type="Proteomes" id="UP000594260"/>
    </source>
</evidence>
<dbReference type="EnsemblMetazoa" id="XM_022797613">
    <property type="protein sequence ID" value="XP_022653348"/>
    <property type="gene ID" value="LOC111247068"/>
</dbReference>
<proteinExistence type="predicted"/>
<protein>
    <recommendedName>
        <fullName evidence="3">RING-type domain-containing protein</fullName>
    </recommendedName>
</protein>
<keyword evidence="2" id="KW-1185">Reference proteome</keyword>
<evidence type="ECO:0000313" key="1">
    <source>
        <dbReference type="EnsemblMetazoa" id="XP_022653348"/>
    </source>
</evidence>
<dbReference type="GeneID" id="111247068"/>
<accession>A0A7M7JVY4</accession>
<dbReference type="InParanoid" id="A0A7M7JVY4"/>
<dbReference type="OrthoDB" id="10328162at2759"/>
<dbReference type="Proteomes" id="UP000594260">
    <property type="component" value="Unplaced"/>
</dbReference>
<name>A0A7M7JVY4_VARDE</name>
<dbReference type="KEGG" id="vde:111247068"/>
<evidence type="ECO:0008006" key="3">
    <source>
        <dbReference type="Google" id="ProtNLM"/>
    </source>
</evidence>
<reference evidence="1" key="1">
    <citation type="submission" date="2021-01" db="UniProtKB">
        <authorList>
            <consortium name="EnsemblMetazoa"/>
        </authorList>
    </citation>
    <scope>IDENTIFICATION</scope>
</reference>
<dbReference type="AlphaFoldDB" id="A0A7M7JVY4"/>
<dbReference type="RefSeq" id="XP_022653348.1">
    <property type="nucleotide sequence ID" value="XM_022797613.1"/>
</dbReference>